<evidence type="ECO:0000256" key="2">
    <source>
        <dbReference type="ARBA" id="ARBA00004725"/>
    </source>
</evidence>
<keyword evidence="6" id="KW-0560">Oxidoreductase</keyword>
<dbReference type="AlphaFoldDB" id="A0A3F2ZR76"/>
<evidence type="ECO:0000256" key="10">
    <source>
        <dbReference type="ARBA" id="ARBA00049714"/>
    </source>
</evidence>
<gene>
    <name evidence="13" type="ordered locus">CLJ_0029</name>
</gene>
<reference evidence="14" key="2">
    <citation type="submission" date="2008-05" db="EMBL/GenBank/DDBJ databases">
        <title>Genome sequence of Clostridium botulinum Ba4 strain 657 plasmid pCLJ.</title>
        <authorList>
            <person name="Shrivastava S."/>
            <person name="Brown J.L."/>
            <person name="Bruce D."/>
            <person name="Detter C."/>
            <person name="Munk C."/>
            <person name="Smith L.A."/>
            <person name="Smith T.J."/>
            <person name="Sutton G."/>
            <person name="Brettin T.S."/>
        </authorList>
    </citation>
    <scope>NUCLEOTIDE SEQUENCE [LARGE SCALE GENOMIC DNA]</scope>
    <source>
        <strain evidence="14">657 / Type Ba4</strain>
        <plasmid evidence="14">pCLJ</plasmid>
    </source>
</reference>
<dbReference type="GO" id="GO:0004152">
    <property type="term" value="F:dihydroorotate dehydrogenase activity"/>
    <property type="evidence" value="ECO:0007669"/>
    <property type="project" value="InterPro"/>
</dbReference>
<evidence type="ECO:0000256" key="11">
    <source>
        <dbReference type="ARBA" id="ARBA00049728"/>
    </source>
</evidence>
<dbReference type="PANTHER" id="PTHR43073:SF2">
    <property type="entry name" value="DIHYDROPYRIMIDINE DEHYDROGENASE [NADP(+)]"/>
    <property type="match status" value="1"/>
</dbReference>
<dbReference type="GO" id="GO:0006212">
    <property type="term" value="P:uracil catabolic process"/>
    <property type="evidence" value="ECO:0007669"/>
    <property type="project" value="TreeGrafter"/>
</dbReference>
<reference evidence="13 14" key="1">
    <citation type="journal article" date="2007" name="PLoS ONE">
        <title>Analysis of the neurotoxin complex genes in Clostridium botulinum A1-A4 and B1 strains: BoNT/A3, /Ba4 and /B1 clusters are located within plasmids.</title>
        <authorList>
            <person name="Smith T.J."/>
            <person name="Hill K.K."/>
            <person name="Foley B.T."/>
            <person name="Detter J.C."/>
            <person name="Munk A.C."/>
            <person name="Bruce D.C."/>
            <person name="Doggett N.A."/>
            <person name="Smith L.A."/>
            <person name="Marks J.D."/>
            <person name="Xie G."/>
            <person name="Brettin T.S."/>
        </authorList>
    </citation>
    <scope>NUCLEOTIDE SEQUENCE [LARGE SCALE GENOMIC DNA]</scope>
    <source>
        <strain evidence="14">657 / Type Ba4</strain>
    </source>
</reference>
<keyword evidence="13" id="KW-0614">Plasmid</keyword>
<dbReference type="Pfam" id="PF01180">
    <property type="entry name" value="DHO_dh"/>
    <property type="match status" value="1"/>
</dbReference>
<comment type="pathway">
    <text evidence="2">Pyrimidine metabolism; UMP biosynthesis via de novo pathway.</text>
</comment>
<dbReference type="GO" id="GO:0044205">
    <property type="term" value="P:'de novo' UMP biosynthetic process"/>
    <property type="evidence" value="ECO:0007669"/>
    <property type="project" value="UniProtKB-UniPathway"/>
</dbReference>
<dbReference type="RefSeq" id="WP_003362740.1">
    <property type="nucleotide sequence ID" value="NC_012654.1"/>
</dbReference>
<protein>
    <recommendedName>
        <fullName evidence="11">dihydrouracil dehydrogenase (NAD(+))</fullName>
        <ecNumber evidence="11">1.3.1.1</ecNumber>
    </recommendedName>
</protein>
<sequence>MKNDEKINPLQTEVLGMKLKNPVIIASSNLTDNEKSIRKFLDLGVGAVITKTIYIGEKNIQSGRILRKESQIFNSTTYSKKSISEWTEILSKLYKENLPVIPSIVADTKDELVNLALQMEEVGCKALELGISCPNEIGINEKIYDFTRAVCREVSVPVSVKLTSEVKVEEKVRKAMCAGAKSVSISDSIPAIVVNTDGTLPLGVRCGYSGPAIKPIVQKNIYYLKKNNADVEVIGIGGIENANDVLEYLYVGSSAVELCSCIFINGINQVERIIHDLKNMFLDMGITVPEIINKALKD</sequence>
<geneLocation type="plasmid" evidence="13 14">
    <name>pCLJ</name>
</geneLocation>
<feature type="domain" description="Dihydroorotate dehydrogenase catalytic" evidence="12">
    <location>
        <begin position="10"/>
        <end position="280"/>
    </location>
</feature>
<keyword evidence="5" id="KW-0665">Pyrimidine biosynthesis</keyword>
<dbReference type="InterPro" id="IPR005720">
    <property type="entry name" value="Dihydroorotate_DH_cat"/>
</dbReference>
<comment type="subunit">
    <text evidence="10">Heterotetramer of 2 PreA and 2 PreT subunits.</text>
</comment>
<dbReference type="EMBL" id="CP001081">
    <property type="protein sequence ID" value="ACQ51323.1"/>
    <property type="molecule type" value="Genomic_DNA"/>
</dbReference>
<evidence type="ECO:0000256" key="7">
    <source>
        <dbReference type="ARBA" id="ARBA00047685"/>
    </source>
</evidence>
<dbReference type="Gene3D" id="3.20.20.70">
    <property type="entry name" value="Aldolase class I"/>
    <property type="match status" value="1"/>
</dbReference>
<dbReference type="PIRSF" id="PIRSF000164">
    <property type="entry name" value="DHO_oxidase"/>
    <property type="match status" value="1"/>
</dbReference>
<dbReference type="InterPro" id="IPR012135">
    <property type="entry name" value="Dihydroorotate_DH_1_2"/>
</dbReference>
<dbReference type="SUPFAM" id="SSF51395">
    <property type="entry name" value="FMN-linked oxidoreductases"/>
    <property type="match status" value="1"/>
</dbReference>
<dbReference type="GO" id="GO:0050661">
    <property type="term" value="F:NADP binding"/>
    <property type="evidence" value="ECO:0007669"/>
    <property type="project" value="TreeGrafter"/>
</dbReference>
<proteinExistence type="predicted"/>
<evidence type="ECO:0000256" key="1">
    <source>
        <dbReference type="ARBA" id="ARBA00001917"/>
    </source>
</evidence>
<evidence type="ECO:0000256" key="8">
    <source>
        <dbReference type="ARBA" id="ARBA00048792"/>
    </source>
</evidence>
<evidence type="ECO:0000256" key="6">
    <source>
        <dbReference type="ARBA" id="ARBA00023002"/>
    </source>
</evidence>
<dbReference type="KEGG" id="cbi:CLJ_0029"/>
<dbReference type="GO" id="GO:0006210">
    <property type="term" value="P:thymine catabolic process"/>
    <property type="evidence" value="ECO:0007669"/>
    <property type="project" value="TreeGrafter"/>
</dbReference>
<keyword evidence="3" id="KW-0285">Flavoprotein</keyword>
<dbReference type="GO" id="GO:0002058">
    <property type="term" value="F:uracil binding"/>
    <property type="evidence" value="ECO:0007669"/>
    <property type="project" value="TreeGrafter"/>
</dbReference>
<comment type="catalytic activity">
    <reaction evidence="8">
        <text>5,6-dihydrouracil + NAD(+) = uracil + NADH + H(+)</text>
        <dbReference type="Rhea" id="RHEA:20189"/>
        <dbReference type="ChEBI" id="CHEBI:15378"/>
        <dbReference type="ChEBI" id="CHEBI:15901"/>
        <dbReference type="ChEBI" id="CHEBI:17568"/>
        <dbReference type="ChEBI" id="CHEBI:57540"/>
        <dbReference type="ChEBI" id="CHEBI:57945"/>
        <dbReference type="EC" id="1.3.1.1"/>
    </reaction>
</comment>
<dbReference type="Proteomes" id="UP000002333">
    <property type="component" value="Plasmid pCLJ"/>
</dbReference>
<dbReference type="GO" id="GO:0004159">
    <property type="term" value="F:dihydropyrimidine dehydrogenase (NAD+) activity"/>
    <property type="evidence" value="ECO:0007669"/>
    <property type="project" value="UniProtKB-EC"/>
</dbReference>
<accession>A0A3F2ZR76</accession>
<comment type="cofactor">
    <cofactor evidence="1">
        <name>FMN</name>
        <dbReference type="ChEBI" id="CHEBI:58210"/>
    </cofactor>
</comment>
<evidence type="ECO:0000256" key="4">
    <source>
        <dbReference type="ARBA" id="ARBA00022643"/>
    </source>
</evidence>
<organism evidence="13 14">
    <name type="scientific">Clostridium botulinum (strain 657 / Type Ba4)</name>
    <dbReference type="NCBI Taxonomy" id="515621"/>
    <lineage>
        <taxon>Bacteria</taxon>
        <taxon>Bacillati</taxon>
        <taxon>Bacillota</taxon>
        <taxon>Clostridia</taxon>
        <taxon>Eubacteriales</taxon>
        <taxon>Clostridiaceae</taxon>
        <taxon>Clostridium</taxon>
    </lineage>
</organism>
<evidence type="ECO:0000256" key="3">
    <source>
        <dbReference type="ARBA" id="ARBA00022630"/>
    </source>
</evidence>
<comment type="function">
    <text evidence="9">Involved in pyrimidine base degradation. Catalyzes physiologically the reduction of uracil to 5,6-dihydrouracil (DHU) by using NADH as a specific cosubstrate. It also catalyzes the reverse reaction and the reduction of thymine to 5,6-dihydrothymine (DHT).</text>
</comment>
<dbReference type="EC" id="1.3.1.1" evidence="11"/>
<evidence type="ECO:0000256" key="9">
    <source>
        <dbReference type="ARBA" id="ARBA00049578"/>
    </source>
</evidence>
<evidence type="ECO:0000259" key="12">
    <source>
        <dbReference type="Pfam" id="PF01180"/>
    </source>
</evidence>
<comment type="catalytic activity">
    <reaction evidence="7">
        <text>5,6-dihydrothymine + NAD(+) = thymine + NADH + H(+)</text>
        <dbReference type="Rhea" id="RHEA:28791"/>
        <dbReference type="ChEBI" id="CHEBI:15378"/>
        <dbReference type="ChEBI" id="CHEBI:17821"/>
        <dbReference type="ChEBI" id="CHEBI:27468"/>
        <dbReference type="ChEBI" id="CHEBI:57540"/>
        <dbReference type="ChEBI" id="CHEBI:57945"/>
        <dbReference type="EC" id="1.3.1.1"/>
    </reaction>
</comment>
<name>A0A3F2ZR76_CLOB6</name>
<evidence type="ECO:0000313" key="13">
    <source>
        <dbReference type="EMBL" id="ACQ51323.1"/>
    </source>
</evidence>
<dbReference type="InterPro" id="IPR013785">
    <property type="entry name" value="Aldolase_TIM"/>
</dbReference>
<dbReference type="UniPathway" id="UPA00070"/>
<keyword evidence="4" id="KW-0288">FMN</keyword>
<dbReference type="GO" id="GO:0005737">
    <property type="term" value="C:cytoplasm"/>
    <property type="evidence" value="ECO:0007669"/>
    <property type="project" value="InterPro"/>
</dbReference>
<dbReference type="PANTHER" id="PTHR43073">
    <property type="entry name" value="DIHYDROPYRIMIDINE DEHYDROGENASE [NADP(+)]"/>
    <property type="match status" value="1"/>
</dbReference>
<evidence type="ECO:0000256" key="5">
    <source>
        <dbReference type="ARBA" id="ARBA00022975"/>
    </source>
</evidence>
<evidence type="ECO:0000313" key="14">
    <source>
        <dbReference type="Proteomes" id="UP000002333"/>
    </source>
</evidence>